<protein>
    <recommendedName>
        <fullName evidence="2">BPM/SPOP BACK domain-containing protein</fullName>
    </recommendedName>
</protein>
<sequence>MTGEGYRDVLWHLLLAGVPRLAAICERLLCRYGIGVHTVAETLAMADQHGFGALRDACVEFMSDPYNYPRVRGTNGVTAIKGATIGAIFMVVVLSSMGMLAAEGTSCRERHCISECPSKCQEKADSSCETLKHGGSHGCSTNCFMGCQSSCESACKDNATLCPAGGIEGCNPVCRNTCRENCYSQKNPNYDPCMAVVFQGCKDDCEKDCKSGKV</sequence>
<evidence type="ECO:0000256" key="1">
    <source>
        <dbReference type="ARBA" id="ARBA00010846"/>
    </source>
</evidence>
<comment type="similarity">
    <text evidence="1">Belongs to the Tdpoz family.</text>
</comment>
<proteinExistence type="inferred from homology"/>
<dbReference type="Pfam" id="PF24570">
    <property type="entry name" value="BACK_BPM_SPOP"/>
    <property type="match status" value="1"/>
</dbReference>
<dbReference type="Gene3D" id="6.10.250.3030">
    <property type="match status" value="1"/>
</dbReference>
<dbReference type="Proteomes" id="UP001054889">
    <property type="component" value="Unassembled WGS sequence"/>
</dbReference>
<evidence type="ECO:0000313" key="3">
    <source>
        <dbReference type="EMBL" id="GJN12538.1"/>
    </source>
</evidence>
<dbReference type="AlphaFoldDB" id="A0AAV5DNJ5"/>
<dbReference type="EMBL" id="BQKI01000023">
    <property type="protein sequence ID" value="GJN12538.1"/>
    <property type="molecule type" value="Genomic_DNA"/>
</dbReference>
<dbReference type="InterPro" id="IPR056423">
    <property type="entry name" value="BACK_BPM_SPOP"/>
</dbReference>
<organism evidence="3 4">
    <name type="scientific">Eleusine coracana subsp. coracana</name>
    <dbReference type="NCBI Taxonomy" id="191504"/>
    <lineage>
        <taxon>Eukaryota</taxon>
        <taxon>Viridiplantae</taxon>
        <taxon>Streptophyta</taxon>
        <taxon>Embryophyta</taxon>
        <taxon>Tracheophyta</taxon>
        <taxon>Spermatophyta</taxon>
        <taxon>Magnoliopsida</taxon>
        <taxon>Liliopsida</taxon>
        <taxon>Poales</taxon>
        <taxon>Poaceae</taxon>
        <taxon>PACMAD clade</taxon>
        <taxon>Chloridoideae</taxon>
        <taxon>Cynodonteae</taxon>
        <taxon>Eleusininae</taxon>
        <taxon>Eleusine</taxon>
    </lineage>
</organism>
<feature type="domain" description="BPM/SPOP BACK" evidence="2">
    <location>
        <begin position="38"/>
        <end position="78"/>
    </location>
</feature>
<name>A0AAV5DNJ5_ELECO</name>
<keyword evidence="4" id="KW-1185">Reference proteome</keyword>
<evidence type="ECO:0000313" key="4">
    <source>
        <dbReference type="Proteomes" id="UP001054889"/>
    </source>
</evidence>
<comment type="caution">
    <text evidence="3">The sequence shown here is derived from an EMBL/GenBank/DDBJ whole genome shotgun (WGS) entry which is preliminary data.</text>
</comment>
<reference evidence="3" key="2">
    <citation type="submission" date="2021-12" db="EMBL/GenBank/DDBJ databases">
        <title>Resequencing data analysis of finger millet.</title>
        <authorList>
            <person name="Hatakeyama M."/>
            <person name="Aluri S."/>
            <person name="Balachadran M.T."/>
            <person name="Sivarajan S.R."/>
            <person name="Poveda L."/>
            <person name="Shimizu-Inatsugi R."/>
            <person name="Schlapbach R."/>
            <person name="Sreeman S.M."/>
            <person name="Shimizu K.K."/>
        </authorList>
    </citation>
    <scope>NUCLEOTIDE SEQUENCE</scope>
</reference>
<accession>A0AAV5DNJ5</accession>
<gene>
    <name evidence="3" type="primary">ga30822</name>
    <name evidence="3" type="ORF">PR202_ga30822</name>
</gene>
<evidence type="ECO:0000259" key="2">
    <source>
        <dbReference type="Pfam" id="PF24570"/>
    </source>
</evidence>
<reference evidence="3" key="1">
    <citation type="journal article" date="2018" name="DNA Res.">
        <title>Multiple hybrid de novo genome assembly of finger millet, an orphan allotetraploid crop.</title>
        <authorList>
            <person name="Hatakeyama M."/>
            <person name="Aluri S."/>
            <person name="Balachadran M.T."/>
            <person name="Sivarajan S.R."/>
            <person name="Patrignani A."/>
            <person name="Gruter S."/>
            <person name="Poveda L."/>
            <person name="Shimizu-Inatsugi R."/>
            <person name="Baeten J."/>
            <person name="Francoijs K.J."/>
            <person name="Nataraja K.N."/>
            <person name="Reddy Y.A.N."/>
            <person name="Phadnis S."/>
            <person name="Ravikumar R.L."/>
            <person name="Schlapbach R."/>
            <person name="Sreeman S.M."/>
            <person name="Shimizu K.K."/>
        </authorList>
    </citation>
    <scope>NUCLEOTIDE SEQUENCE</scope>
</reference>